<feature type="region of interest" description="Disordered" evidence="1">
    <location>
        <begin position="268"/>
        <end position="287"/>
    </location>
</feature>
<proteinExistence type="predicted"/>
<feature type="compositionally biased region" description="Polar residues" evidence="1">
    <location>
        <begin position="152"/>
        <end position="168"/>
    </location>
</feature>
<accession>A0A6G1HB65</accession>
<dbReference type="OrthoDB" id="2555519at2759"/>
<feature type="compositionally biased region" description="Polar residues" evidence="1">
    <location>
        <begin position="385"/>
        <end position="395"/>
    </location>
</feature>
<name>A0A6G1HB65_9PEZI</name>
<feature type="region of interest" description="Disordered" evidence="1">
    <location>
        <begin position="516"/>
        <end position="555"/>
    </location>
</feature>
<evidence type="ECO:0000313" key="3">
    <source>
        <dbReference type="Proteomes" id="UP000800041"/>
    </source>
</evidence>
<feature type="compositionally biased region" description="Polar residues" evidence="1">
    <location>
        <begin position="412"/>
        <end position="441"/>
    </location>
</feature>
<reference evidence="2" key="1">
    <citation type="journal article" date="2020" name="Stud. Mycol.">
        <title>101 Dothideomycetes genomes: a test case for predicting lifestyles and emergence of pathogens.</title>
        <authorList>
            <person name="Haridas S."/>
            <person name="Albert R."/>
            <person name="Binder M."/>
            <person name="Bloem J."/>
            <person name="Labutti K."/>
            <person name="Salamov A."/>
            <person name="Andreopoulos B."/>
            <person name="Baker S."/>
            <person name="Barry K."/>
            <person name="Bills G."/>
            <person name="Bluhm B."/>
            <person name="Cannon C."/>
            <person name="Castanera R."/>
            <person name="Culley D."/>
            <person name="Daum C."/>
            <person name="Ezra D."/>
            <person name="Gonzalez J."/>
            <person name="Henrissat B."/>
            <person name="Kuo A."/>
            <person name="Liang C."/>
            <person name="Lipzen A."/>
            <person name="Lutzoni F."/>
            <person name="Magnuson J."/>
            <person name="Mondo S."/>
            <person name="Nolan M."/>
            <person name="Ohm R."/>
            <person name="Pangilinan J."/>
            <person name="Park H.-J."/>
            <person name="Ramirez L."/>
            <person name="Alfaro M."/>
            <person name="Sun H."/>
            <person name="Tritt A."/>
            <person name="Yoshinaga Y."/>
            <person name="Zwiers L.-H."/>
            <person name="Turgeon B."/>
            <person name="Goodwin S."/>
            <person name="Spatafora J."/>
            <person name="Crous P."/>
            <person name="Grigoriev I."/>
        </authorList>
    </citation>
    <scope>NUCLEOTIDE SEQUENCE</scope>
    <source>
        <strain evidence="2">CBS 113979</strain>
    </source>
</reference>
<feature type="compositionally biased region" description="Low complexity" evidence="1">
    <location>
        <begin position="536"/>
        <end position="547"/>
    </location>
</feature>
<keyword evidence="3" id="KW-1185">Reference proteome</keyword>
<protein>
    <submittedName>
        <fullName evidence="2">Uncharacterized protein</fullName>
    </submittedName>
</protein>
<organism evidence="2 3">
    <name type="scientific">Aulographum hederae CBS 113979</name>
    <dbReference type="NCBI Taxonomy" id="1176131"/>
    <lineage>
        <taxon>Eukaryota</taxon>
        <taxon>Fungi</taxon>
        <taxon>Dikarya</taxon>
        <taxon>Ascomycota</taxon>
        <taxon>Pezizomycotina</taxon>
        <taxon>Dothideomycetes</taxon>
        <taxon>Pleosporomycetidae</taxon>
        <taxon>Aulographales</taxon>
        <taxon>Aulographaceae</taxon>
    </lineage>
</organism>
<evidence type="ECO:0000313" key="2">
    <source>
        <dbReference type="EMBL" id="KAF1990466.1"/>
    </source>
</evidence>
<feature type="compositionally biased region" description="Polar residues" evidence="1">
    <location>
        <begin position="339"/>
        <end position="365"/>
    </location>
</feature>
<feature type="region of interest" description="Disordered" evidence="1">
    <location>
        <begin position="209"/>
        <end position="232"/>
    </location>
</feature>
<dbReference type="AlphaFoldDB" id="A0A6G1HB65"/>
<feature type="compositionally biased region" description="Basic and acidic residues" evidence="1">
    <location>
        <begin position="663"/>
        <end position="676"/>
    </location>
</feature>
<sequence>MAPDRPGSLNRDNNQPPRPLMPTLASNRTPKTPLTPRLATQHSSSSSSLKKPPSRSEISGIAKPVAADSAKSPLYNVTPRSSSRKSRVDSANSTPGGTPDGTPSGVPLKRRPMSTIEGSMRGGVGLGIRSAADASTGSRRPLSIFNANITGQSFPTARSAGPSTSRGSSEVGGDRTNLFIHASDAKSPPQETRPPMMKKTPTFVYANGEQERANSEPPPPIPSPPLSGVGSVRSNMSKFFHADGTEDEAVASPSGIASPEMFPSIDAIHNPLSLRPPSPNKALSADNIHLSYRKGASQVIRPSIHRPLPSPSPPKTSFDVNRARRRSSAETAPTRMNHAKTSSLSSIDSGSAVSTGRSRQTSVAISTPGAERILSPSTPTPPPALNTSGPRNFSRPTAAPQLRPLSTDPILPSQSESEPALLTSPQSPIKASFPSNQTELANNARRERKVLDLEISNSSLLAINRQLEREVRRQKADLRRFRRLSRAGRLSLGTRASSLGADGDLEVLEEEDELTALSSDLEDLSEEEEEEDSSDDSFASSAMSPSALKERDAKHLARDEKRLRLDLSKHKELLVDSQKMNQSLKRCLGWTEELIKEGKKALEYKVRVSDVKLGGRILTPEEVEMRKRGLDVDIDVDGGIDAGGGVEYSPDINDPEDEDEGEERGTDRAEELKEEIAGLLGPWQAAGRSMEAGREDKDSGVNIAPPPPYS</sequence>
<dbReference type="Proteomes" id="UP000800041">
    <property type="component" value="Unassembled WGS sequence"/>
</dbReference>
<feature type="compositionally biased region" description="Low complexity" evidence="1">
    <location>
        <begin position="94"/>
        <end position="103"/>
    </location>
</feature>
<dbReference type="PANTHER" id="PTHR38701">
    <property type="entry name" value="CHROMOSOME 8, WHOLE GENOME SHOTGUN SEQUENCE"/>
    <property type="match status" value="1"/>
</dbReference>
<dbReference type="PANTHER" id="PTHR38701:SF1">
    <property type="entry name" value="UP-REGULATED DURING SEPTATION PROTEIN 1 DOMAIN-CONTAINING PROTEIN"/>
    <property type="match status" value="1"/>
</dbReference>
<evidence type="ECO:0000256" key="1">
    <source>
        <dbReference type="SAM" id="MobiDB-lite"/>
    </source>
</evidence>
<feature type="compositionally biased region" description="Polar residues" evidence="1">
    <location>
        <begin position="24"/>
        <end position="42"/>
    </location>
</feature>
<feature type="compositionally biased region" description="Acidic residues" evidence="1">
    <location>
        <begin position="653"/>
        <end position="662"/>
    </location>
</feature>
<feature type="region of interest" description="Disordered" evidence="1">
    <location>
        <begin position="1"/>
        <end position="126"/>
    </location>
</feature>
<feature type="compositionally biased region" description="Acidic residues" evidence="1">
    <location>
        <begin position="516"/>
        <end position="535"/>
    </location>
</feature>
<gene>
    <name evidence="2" type="ORF">K402DRAFT_401295</name>
</gene>
<feature type="region of interest" description="Disordered" evidence="1">
    <location>
        <begin position="152"/>
        <end position="174"/>
    </location>
</feature>
<dbReference type="EMBL" id="ML977142">
    <property type="protein sequence ID" value="KAF1990466.1"/>
    <property type="molecule type" value="Genomic_DNA"/>
</dbReference>
<feature type="region of interest" description="Disordered" evidence="1">
    <location>
        <begin position="294"/>
        <end position="443"/>
    </location>
</feature>
<feature type="compositionally biased region" description="Pro residues" evidence="1">
    <location>
        <begin position="216"/>
        <end position="225"/>
    </location>
</feature>
<feature type="region of interest" description="Disordered" evidence="1">
    <location>
        <begin position="636"/>
        <end position="710"/>
    </location>
</feature>